<dbReference type="SUPFAM" id="SSF53098">
    <property type="entry name" value="Ribonuclease H-like"/>
    <property type="match status" value="1"/>
</dbReference>
<dbReference type="AlphaFoldDB" id="A0A4Q9DBW5"/>
<organism evidence="6 7">
    <name type="scientific">Paenibacillus thalictri</name>
    <dbReference type="NCBI Taxonomy" id="2527873"/>
    <lineage>
        <taxon>Bacteria</taxon>
        <taxon>Bacillati</taxon>
        <taxon>Bacillota</taxon>
        <taxon>Bacilli</taxon>
        <taxon>Bacillales</taxon>
        <taxon>Paenibacillaceae</taxon>
        <taxon>Paenibacillus</taxon>
    </lineage>
</organism>
<dbReference type="OrthoDB" id="9794050at2"/>
<evidence type="ECO:0000256" key="1">
    <source>
        <dbReference type="ARBA" id="ARBA00010075"/>
    </source>
</evidence>
<comment type="similarity">
    <text evidence="1">Belongs to the transposase 11 family.</text>
</comment>
<protein>
    <submittedName>
        <fullName evidence="6">IS4 family transposase</fullName>
    </submittedName>
</protein>
<gene>
    <name evidence="6" type="ORF">EYB31_39830</name>
</gene>
<sequence length="444" mass="52359">MNREKKSKALSERAIRMIFGDELKNQAKMNEKDFTRKRKVGFVSLVCMLMRMVRKTTQLELDEFRKMFLPDSETTTYTKQSFSEARQKLSPVAFTLLNDEIVRGFYEDGDFKMYKGFRLLAMDGSVIEVPQTKETLQTYGYATNQEGRKVARALSSHLFDVENKIAISTCMSRYDDHERNLAKKNIEKLLELVPSHIPNLILFDRGYPSADLIRYLEEKNICYLMRVSSAFYKEVLETSSPDEVVRIEINRERAKALKKKGTPLKRGTVIEVRVLKVELPSGEMEVLLTNLTREELRYEESSALYFKRWGIETRINELKQTFEIENFSAEKPLLIEQDFYATVFLSNMASIYEQEAEEELREKNKNKVRKHTEYRINKSMLVGKLRNDLIEIILNEDDKEKEQLYHRLMEELQRNVVPVIPNRNFKREKQSKANRFTQTKRRNL</sequence>
<dbReference type="EMBL" id="SIRE01000074">
    <property type="protein sequence ID" value="TBL67095.1"/>
    <property type="molecule type" value="Genomic_DNA"/>
</dbReference>
<keyword evidence="3" id="KW-0238">DNA-binding</keyword>
<keyword evidence="4" id="KW-0233">DNA recombination</keyword>
<evidence type="ECO:0000313" key="7">
    <source>
        <dbReference type="Proteomes" id="UP000293142"/>
    </source>
</evidence>
<dbReference type="Proteomes" id="UP000293142">
    <property type="component" value="Unassembled WGS sequence"/>
</dbReference>
<dbReference type="GO" id="GO:0004803">
    <property type="term" value="F:transposase activity"/>
    <property type="evidence" value="ECO:0007669"/>
    <property type="project" value="InterPro"/>
</dbReference>
<dbReference type="PANTHER" id="PTHR33258:SF1">
    <property type="entry name" value="TRANSPOSASE INSL FOR INSERTION SEQUENCE ELEMENT IS186A-RELATED"/>
    <property type="match status" value="1"/>
</dbReference>
<dbReference type="InterPro" id="IPR047952">
    <property type="entry name" value="Transpos_IS4"/>
</dbReference>
<comment type="caution">
    <text evidence="6">The sequence shown here is derived from an EMBL/GenBank/DDBJ whole genome shotgun (WGS) entry which is preliminary data.</text>
</comment>
<evidence type="ECO:0000256" key="4">
    <source>
        <dbReference type="ARBA" id="ARBA00023172"/>
    </source>
</evidence>
<proteinExistence type="inferred from homology"/>
<evidence type="ECO:0000313" key="6">
    <source>
        <dbReference type="EMBL" id="TBL67095.1"/>
    </source>
</evidence>
<dbReference type="InterPro" id="IPR012337">
    <property type="entry name" value="RNaseH-like_sf"/>
</dbReference>
<feature type="domain" description="Transposase IS4-like" evidence="5">
    <location>
        <begin position="118"/>
        <end position="348"/>
    </location>
</feature>
<keyword evidence="7" id="KW-1185">Reference proteome</keyword>
<dbReference type="NCBIfam" id="NF033592">
    <property type="entry name" value="transpos_IS4_1"/>
    <property type="match status" value="1"/>
</dbReference>
<dbReference type="InterPro" id="IPR002559">
    <property type="entry name" value="Transposase_11"/>
</dbReference>
<accession>A0A4Q9DBW5</accession>
<dbReference type="Pfam" id="PF01609">
    <property type="entry name" value="DDE_Tnp_1"/>
    <property type="match status" value="1"/>
</dbReference>
<dbReference type="PANTHER" id="PTHR33258">
    <property type="entry name" value="TRANSPOSASE INSL FOR INSERTION SEQUENCE ELEMENT IS186A-RELATED"/>
    <property type="match status" value="1"/>
</dbReference>
<evidence type="ECO:0000259" key="5">
    <source>
        <dbReference type="Pfam" id="PF01609"/>
    </source>
</evidence>
<reference evidence="6 7" key="1">
    <citation type="submission" date="2019-02" db="EMBL/GenBank/DDBJ databases">
        <title>Paenibacillus sp. nov., isolated from surface-sterilized tissue of Thalictrum simplex L.</title>
        <authorList>
            <person name="Tuo L."/>
        </authorList>
    </citation>
    <scope>NUCLEOTIDE SEQUENCE [LARGE SCALE GENOMIC DNA]</scope>
    <source>
        <strain evidence="6 7">N2SHLJ1</strain>
    </source>
</reference>
<dbReference type="GO" id="GO:0006313">
    <property type="term" value="P:DNA transposition"/>
    <property type="evidence" value="ECO:0007669"/>
    <property type="project" value="InterPro"/>
</dbReference>
<evidence type="ECO:0000256" key="3">
    <source>
        <dbReference type="ARBA" id="ARBA00023125"/>
    </source>
</evidence>
<keyword evidence="2" id="KW-0815">Transposition</keyword>
<name>A0A4Q9DBW5_9BACL</name>
<evidence type="ECO:0000256" key="2">
    <source>
        <dbReference type="ARBA" id="ARBA00022578"/>
    </source>
</evidence>
<dbReference type="GO" id="GO:0003677">
    <property type="term" value="F:DNA binding"/>
    <property type="evidence" value="ECO:0007669"/>
    <property type="project" value="UniProtKB-KW"/>
</dbReference>